<reference evidence="2 3" key="1">
    <citation type="submission" date="2023-11" db="EMBL/GenBank/DDBJ databases">
        <authorList>
            <person name="Hedman E."/>
            <person name="Englund M."/>
            <person name="Stromberg M."/>
            <person name="Nyberg Akerstrom W."/>
            <person name="Nylinder S."/>
            <person name="Jareborg N."/>
            <person name="Kallberg Y."/>
            <person name="Kronander E."/>
        </authorList>
    </citation>
    <scope>NUCLEOTIDE SEQUENCE [LARGE SCALE GENOMIC DNA]</scope>
</reference>
<sequence length="117" mass="13065">MYSVSERAARWTAGVLTDARWRAHFTTINGASTRTSTTTYIMRVRGANTMVMRQYHTSASRRRRPLSVTSQTAAPDNAPAPAPATSPARNIRLLDTLSAFLYCLNKIQRLRETLPPV</sequence>
<feature type="region of interest" description="Disordered" evidence="1">
    <location>
        <begin position="56"/>
        <end position="88"/>
    </location>
</feature>
<comment type="caution">
    <text evidence="2">The sequence shown here is derived from an EMBL/GenBank/DDBJ whole genome shotgun (WGS) entry which is preliminary data.</text>
</comment>
<protein>
    <submittedName>
        <fullName evidence="2">Uncharacterized protein</fullName>
    </submittedName>
</protein>
<dbReference type="Proteomes" id="UP001314205">
    <property type="component" value="Unassembled WGS sequence"/>
</dbReference>
<proteinExistence type="predicted"/>
<name>A0AAV1M7D3_9NEOP</name>
<dbReference type="AlphaFoldDB" id="A0AAV1M7D3"/>
<accession>A0AAV1M7D3</accession>
<evidence type="ECO:0000256" key="1">
    <source>
        <dbReference type="SAM" id="MobiDB-lite"/>
    </source>
</evidence>
<evidence type="ECO:0000313" key="2">
    <source>
        <dbReference type="EMBL" id="CAK1603105.1"/>
    </source>
</evidence>
<evidence type="ECO:0000313" key="3">
    <source>
        <dbReference type="Proteomes" id="UP001314205"/>
    </source>
</evidence>
<dbReference type="EMBL" id="CAVLGL010000148">
    <property type="protein sequence ID" value="CAK1603105.1"/>
    <property type="molecule type" value="Genomic_DNA"/>
</dbReference>
<organism evidence="2 3">
    <name type="scientific">Parnassius mnemosyne</name>
    <name type="common">clouded apollo</name>
    <dbReference type="NCBI Taxonomy" id="213953"/>
    <lineage>
        <taxon>Eukaryota</taxon>
        <taxon>Metazoa</taxon>
        <taxon>Ecdysozoa</taxon>
        <taxon>Arthropoda</taxon>
        <taxon>Hexapoda</taxon>
        <taxon>Insecta</taxon>
        <taxon>Pterygota</taxon>
        <taxon>Neoptera</taxon>
        <taxon>Endopterygota</taxon>
        <taxon>Lepidoptera</taxon>
        <taxon>Glossata</taxon>
        <taxon>Ditrysia</taxon>
        <taxon>Papilionoidea</taxon>
        <taxon>Papilionidae</taxon>
        <taxon>Parnassiinae</taxon>
        <taxon>Parnassini</taxon>
        <taxon>Parnassius</taxon>
        <taxon>Driopa</taxon>
    </lineage>
</organism>
<keyword evidence="3" id="KW-1185">Reference proteome</keyword>
<gene>
    <name evidence="2" type="ORF">PARMNEM_LOCUS21519</name>
</gene>